<evidence type="ECO:0000313" key="3">
    <source>
        <dbReference type="Proteomes" id="UP000320888"/>
    </source>
</evidence>
<comment type="caution">
    <text evidence="2">The sequence shown here is derived from an EMBL/GenBank/DDBJ whole genome shotgun (WGS) entry which is preliminary data.</text>
</comment>
<dbReference type="InterPro" id="IPR036188">
    <property type="entry name" value="FAD/NAD-bd_sf"/>
</dbReference>
<dbReference type="Proteomes" id="UP000320888">
    <property type="component" value="Unassembled WGS sequence"/>
</dbReference>
<dbReference type="AlphaFoldDB" id="A0A553ZLX3"/>
<dbReference type="SUPFAM" id="SSF51905">
    <property type="entry name" value="FAD/NAD(P)-binding domain"/>
    <property type="match status" value="1"/>
</dbReference>
<evidence type="ECO:0000259" key="1">
    <source>
        <dbReference type="Pfam" id="PF13454"/>
    </source>
</evidence>
<name>A0A553ZLX3_9ACTN</name>
<dbReference type="RefSeq" id="WP_143942638.1">
    <property type="nucleotide sequence ID" value="NZ_VKLS01000087.1"/>
</dbReference>
<dbReference type="PANTHER" id="PTHR40254">
    <property type="entry name" value="BLR0577 PROTEIN"/>
    <property type="match status" value="1"/>
</dbReference>
<dbReference type="Gene3D" id="3.50.50.60">
    <property type="entry name" value="FAD/NAD(P)-binding domain"/>
    <property type="match status" value="1"/>
</dbReference>
<keyword evidence="3" id="KW-1185">Reference proteome</keyword>
<dbReference type="Pfam" id="PF13454">
    <property type="entry name" value="NAD_binding_9"/>
    <property type="match status" value="1"/>
</dbReference>
<dbReference type="InterPro" id="IPR052189">
    <property type="entry name" value="L-asp_N-monooxygenase_NS-form"/>
</dbReference>
<organism evidence="2 3">
    <name type="scientific">Streptomyces benahoarensis</name>
    <dbReference type="NCBI Taxonomy" id="2595054"/>
    <lineage>
        <taxon>Bacteria</taxon>
        <taxon>Bacillati</taxon>
        <taxon>Actinomycetota</taxon>
        <taxon>Actinomycetes</taxon>
        <taxon>Kitasatosporales</taxon>
        <taxon>Streptomycetaceae</taxon>
        <taxon>Streptomyces</taxon>
    </lineage>
</organism>
<proteinExistence type="predicted"/>
<sequence length="665" mass="71764">MTSRTVAVVGLGPRGLSVLERLAENARHDATEHLTVHLIDSHALGSGRVWRPEQSPELLMNTVASQVTLFTDDSVSCAGPIVPGPSLYEWARNAVHLAQLRTTAPHLEAEAAQLGPDDYPTRALYGRYLHWVLEHVSARLPATVHLVPRHTRVRAITRGPDGRLVLETSDSGRLTADQCVLALGHLPGALGARERGLRDFAARHGLRYHPMANPADADLRDIEPGEGVLVSGLGLNFFDYLALLTTGRGGRFVETGDGLKYLPSGAEPYLHAGSRRGIPYHARGHNQKGVTGRHLPRFLTPDVIAGLQERAANGGLDFDRDVWPAVCQEVEYVYYRALLEERARWESRSRADTDADAGEAYRPGLAAEDEFAADEALLAALAGDPADKERALAALGITADDHWDWEDVRTPYRDAAPVDHGAFSVWLLDHLAQDVRDAVGGNVRNPRKAALDALRDLRNEVRQVVDHGRILPHSHRDALDGHYTPLNAFVSIGPPARRIEELIALMKAGIVTIGGPGFTVEAHPDGHFTGHAPGLPGSRREARVLIEARLPPAGIAHTDDPLTGQLLTDGLARLHTLRHGDAVHTTGALEVTGPPYRVVDASGSPHPDLYAFGVPTEGVHWATAAGVRPGVDSVILGDADAVARAVLTALREPDGDRGRELTARA</sequence>
<evidence type="ECO:0000313" key="2">
    <source>
        <dbReference type="EMBL" id="TSB42385.1"/>
    </source>
</evidence>
<dbReference type="PANTHER" id="PTHR40254:SF1">
    <property type="entry name" value="BLR0577 PROTEIN"/>
    <property type="match status" value="1"/>
</dbReference>
<dbReference type="OrthoDB" id="3653265at2"/>
<accession>A0A553ZLX3</accession>
<protein>
    <submittedName>
        <fullName evidence="2">FAD/NAD(P)-binding protein</fullName>
    </submittedName>
</protein>
<gene>
    <name evidence="2" type="ORF">FNZ23_10230</name>
</gene>
<dbReference type="EMBL" id="VKLS01000087">
    <property type="protein sequence ID" value="TSB42385.1"/>
    <property type="molecule type" value="Genomic_DNA"/>
</dbReference>
<reference evidence="2 3" key="1">
    <citation type="submission" date="2019-07" db="EMBL/GenBank/DDBJ databases">
        <title>Draft genome for Streptomyces benahoarensis MZ03-48.</title>
        <authorList>
            <person name="Gonzalez-Pimentel J.L."/>
        </authorList>
    </citation>
    <scope>NUCLEOTIDE SEQUENCE [LARGE SCALE GENOMIC DNA]</scope>
    <source>
        <strain evidence="2 3">MZ03-48</strain>
    </source>
</reference>
<dbReference type="InterPro" id="IPR038732">
    <property type="entry name" value="HpyO/CreE_NAD-binding"/>
</dbReference>
<feature type="domain" description="FAD-dependent urate hydroxylase HpyO/Asp monooxygenase CreE-like FAD/NAD(P)-binding" evidence="1">
    <location>
        <begin position="7"/>
        <end position="185"/>
    </location>
</feature>